<dbReference type="InterPro" id="IPR045069">
    <property type="entry name" value="MATE_euk"/>
</dbReference>
<evidence type="ECO:0000256" key="4">
    <source>
        <dbReference type="ARBA" id="ARBA00022989"/>
    </source>
</evidence>
<feature type="transmembrane region" description="Helical" evidence="7">
    <location>
        <begin position="241"/>
        <end position="258"/>
    </location>
</feature>
<dbReference type="CDD" id="cd13132">
    <property type="entry name" value="MATE_eukaryotic"/>
    <property type="match status" value="1"/>
</dbReference>
<evidence type="ECO:0000256" key="5">
    <source>
        <dbReference type="ARBA" id="ARBA00023136"/>
    </source>
</evidence>
<keyword evidence="5 7" id="KW-0472">Membrane</keyword>
<feature type="transmembrane region" description="Helical" evidence="7">
    <location>
        <begin position="270"/>
        <end position="290"/>
    </location>
</feature>
<dbReference type="AlphaFoldDB" id="A0ABD3SBI3"/>
<dbReference type="Proteomes" id="UP001530377">
    <property type="component" value="Unassembled WGS sequence"/>
</dbReference>
<keyword evidence="3 7" id="KW-0812">Transmembrane</keyword>
<gene>
    <name evidence="8" type="ORF">ACHAXA_002603</name>
</gene>
<dbReference type="PANTHER" id="PTHR11206">
    <property type="entry name" value="MULTIDRUG RESISTANCE PROTEIN"/>
    <property type="match status" value="1"/>
</dbReference>
<feature type="transmembrane region" description="Helical" evidence="7">
    <location>
        <begin position="198"/>
        <end position="221"/>
    </location>
</feature>
<reference evidence="8 9" key="1">
    <citation type="submission" date="2024-10" db="EMBL/GenBank/DDBJ databases">
        <title>Updated reference genomes for cyclostephanoid diatoms.</title>
        <authorList>
            <person name="Roberts W.R."/>
            <person name="Alverson A.J."/>
        </authorList>
    </citation>
    <scope>NUCLEOTIDE SEQUENCE [LARGE SCALE GENOMIC DNA]</scope>
    <source>
        <strain evidence="8 9">AJA228-03</strain>
    </source>
</reference>
<feature type="transmembrane region" description="Helical" evidence="7">
    <location>
        <begin position="472"/>
        <end position="491"/>
    </location>
</feature>
<accession>A0ABD3SBI3</accession>
<keyword evidence="4 7" id="KW-1133">Transmembrane helix</keyword>
<feature type="compositionally biased region" description="Gly residues" evidence="6">
    <location>
        <begin position="9"/>
        <end position="18"/>
    </location>
</feature>
<comment type="caution">
    <text evidence="8">The sequence shown here is derived from an EMBL/GenBank/DDBJ whole genome shotgun (WGS) entry which is preliminary data.</text>
</comment>
<evidence type="ECO:0000256" key="6">
    <source>
        <dbReference type="SAM" id="MobiDB-lite"/>
    </source>
</evidence>
<name>A0ABD3SBI3_9STRA</name>
<organism evidence="8 9">
    <name type="scientific">Cyclostephanos tholiformis</name>
    <dbReference type="NCBI Taxonomy" id="382380"/>
    <lineage>
        <taxon>Eukaryota</taxon>
        <taxon>Sar</taxon>
        <taxon>Stramenopiles</taxon>
        <taxon>Ochrophyta</taxon>
        <taxon>Bacillariophyta</taxon>
        <taxon>Coscinodiscophyceae</taxon>
        <taxon>Thalassiosirophycidae</taxon>
        <taxon>Stephanodiscales</taxon>
        <taxon>Stephanodiscaceae</taxon>
        <taxon>Cyclostephanos</taxon>
    </lineage>
</organism>
<proteinExistence type="inferred from homology"/>
<evidence type="ECO:0000256" key="2">
    <source>
        <dbReference type="ARBA" id="ARBA00010199"/>
    </source>
</evidence>
<feature type="region of interest" description="Disordered" evidence="6">
    <location>
        <begin position="1"/>
        <end position="65"/>
    </location>
</feature>
<feature type="transmembrane region" description="Helical" evidence="7">
    <location>
        <begin position="541"/>
        <end position="559"/>
    </location>
</feature>
<evidence type="ECO:0000313" key="9">
    <source>
        <dbReference type="Proteomes" id="UP001530377"/>
    </source>
</evidence>
<evidence type="ECO:0000256" key="3">
    <source>
        <dbReference type="ARBA" id="ARBA00022692"/>
    </source>
</evidence>
<keyword evidence="9" id="KW-1185">Reference proteome</keyword>
<feature type="transmembrane region" description="Helical" evidence="7">
    <location>
        <begin position="154"/>
        <end position="177"/>
    </location>
</feature>
<feature type="transmembrane region" description="Helical" evidence="7">
    <location>
        <begin position="571"/>
        <end position="592"/>
    </location>
</feature>
<dbReference type="Pfam" id="PF01554">
    <property type="entry name" value="MatE"/>
    <property type="match status" value="2"/>
</dbReference>
<evidence type="ECO:0008006" key="10">
    <source>
        <dbReference type="Google" id="ProtNLM"/>
    </source>
</evidence>
<comment type="subcellular location">
    <subcellularLocation>
        <location evidence="1">Membrane</location>
        <topology evidence="1">Multi-pass membrane protein</topology>
    </subcellularLocation>
</comment>
<protein>
    <recommendedName>
        <fullName evidence="10">Multidrug and toxic compound extrusion protein</fullName>
    </recommendedName>
</protein>
<evidence type="ECO:0000256" key="7">
    <source>
        <dbReference type="SAM" id="Phobius"/>
    </source>
</evidence>
<dbReference type="GO" id="GO:0016020">
    <property type="term" value="C:membrane"/>
    <property type="evidence" value="ECO:0007669"/>
    <property type="project" value="UniProtKB-SubCell"/>
</dbReference>
<evidence type="ECO:0000313" key="8">
    <source>
        <dbReference type="EMBL" id="KAL3821850.1"/>
    </source>
</evidence>
<feature type="transmembrane region" description="Helical" evidence="7">
    <location>
        <begin position="109"/>
        <end position="134"/>
    </location>
</feature>
<comment type="similarity">
    <text evidence="2">Belongs to the multi antimicrobial extrusion (MATE) (TC 2.A.66.1) family.</text>
</comment>
<sequence length="611" mass="66038">MNRARSGSFDGGRQGGGSSSHRPLRSRSLDRGKGHRYGSILERRASMNEGDDAERRPFVLENDDDDNNNDDDDCVFWKIRSAATFAAPCNLFLRDKELLRDEIAGMANLTIPVTITSFLDMLPGIVTIILVGRYDNDGGGDLEGVMTASMKQLHLDAAALAVMIMNVVALSPAFGMLTAMDTLCSQAFGASQSSKMGTYSLTGITVISVMFLFSCVLMWNASSILIALGQPVVVSYMAGDFIRYLTPGVPFLCIYELIQKVSQSRNEARPMLISTLMCNVVNFGLGYYLVNWTTWGWMGAAVSHAVGEFAKVPTVLLCMIIGLGDSGESEDASDYSTTSNPQDTQHYLEVDSGVDDGVESEDNDIEFLHHIWEGFVVSEALSPNAILEFLRIGVPGMLQVMFEWVAFETIALLCGILPGQEAIVGIGANSIIMNVSSITYTLYQGIAVSGNVRVGNALGAGDAHRAEIASNLTFACGAILSLVNVALLLTFRNVLPWIFTSDLDIIEKARTLLLITVAFQFSDAFNACVQGIFRGSGRQALAAKYNFIAFYIIGIPLGYDLGVREGFGVEGLWLGITAGLFSIAIGGTTVVLRSDWKTLASEANSRLSRMS</sequence>
<dbReference type="InterPro" id="IPR002528">
    <property type="entry name" value="MATE_fam"/>
</dbReference>
<dbReference type="EMBL" id="JALLPB020000082">
    <property type="protein sequence ID" value="KAL3821850.1"/>
    <property type="molecule type" value="Genomic_DNA"/>
</dbReference>
<evidence type="ECO:0000256" key="1">
    <source>
        <dbReference type="ARBA" id="ARBA00004141"/>
    </source>
</evidence>